<dbReference type="RefSeq" id="WP_302244634.1">
    <property type="nucleotide sequence ID" value="NZ_JAULJQ010000008.1"/>
</dbReference>
<dbReference type="Proteomes" id="UP001171111">
    <property type="component" value="Unassembled WGS sequence"/>
</dbReference>
<evidence type="ECO:0000313" key="1">
    <source>
        <dbReference type="EMBL" id="MDO2409863.1"/>
    </source>
</evidence>
<proteinExistence type="predicted"/>
<name>A0ABT8T8G7_9BACT</name>
<dbReference type="InterPro" id="IPR012675">
    <property type="entry name" value="Beta-grasp_dom_sf"/>
</dbReference>
<dbReference type="EMBL" id="JAULJQ010000008">
    <property type="protein sequence ID" value="MDO2409863.1"/>
    <property type="molecule type" value="Genomic_DNA"/>
</dbReference>
<dbReference type="CDD" id="cd00565">
    <property type="entry name" value="Ubl_ThiS"/>
    <property type="match status" value="1"/>
</dbReference>
<organism evidence="1 2">
    <name type="scientific">Campylobacter magnus</name>
    <dbReference type="NCBI Taxonomy" id="3026462"/>
    <lineage>
        <taxon>Bacteria</taxon>
        <taxon>Pseudomonadati</taxon>
        <taxon>Campylobacterota</taxon>
        <taxon>Epsilonproteobacteria</taxon>
        <taxon>Campylobacterales</taxon>
        <taxon>Campylobacteraceae</taxon>
        <taxon>Campylobacter</taxon>
    </lineage>
</organism>
<dbReference type="SUPFAM" id="SSF54285">
    <property type="entry name" value="MoaD/ThiS"/>
    <property type="match status" value="1"/>
</dbReference>
<dbReference type="PANTHER" id="PTHR34472">
    <property type="entry name" value="SULFUR CARRIER PROTEIN THIS"/>
    <property type="match status" value="1"/>
</dbReference>
<gene>
    <name evidence="1" type="primary">thiS</name>
    <name evidence="1" type="ORF">Q2362_07095</name>
</gene>
<accession>A0ABT8T8G7</accession>
<dbReference type="NCBIfam" id="TIGR01683">
    <property type="entry name" value="thiS"/>
    <property type="match status" value="1"/>
</dbReference>
<dbReference type="InterPro" id="IPR016155">
    <property type="entry name" value="Mopterin_synth/thiamin_S_b"/>
</dbReference>
<dbReference type="InterPro" id="IPR003749">
    <property type="entry name" value="ThiS/MoaD-like"/>
</dbReference>
<reference evidence="1 2" key="1">
    <citation type="submission" date="2023-06" db="EMBL/GenBank/DDBJ databases">
        <title>Campylobacter magnum sp. nov., isolated from cecal contents of domestic pigs (Sus scrofa domesticus).</title>
        <authorList>
            <person name="Papic B."/>
            <person name="Gruntar I."/>
        </authorList>
    </citation>
    <scope>NUCLEOTIDE SEQUENCE [LARGE SCALE GENOMIC DNA]</scope>
    <source>
        <strain evidence="2">34484-21</strain>
    </source>
</reference>
<dbReference type="Gene3D" id="3.10.20.30">
    <property type="match status" value="1"/>
</dbReference>
<dbReference type="Pfam" id="PF02597">
    <property type="entry name" value="ThiS"/>
    <property type="match status" value="1"/>
</dbReference>
<evidence type="ECO:0000313" key="2">
    <source>
        <dbReference type="Proteomes" id="UP001171111"/>
    </source>
</evidence>
<protein>
    <submittedName>
        <fullName evidence="1">Sulfur carrier protein ThiS</fullName>
    </submittedName>
</protein>
<dbReference type="InterPro" id="IPR010035">
    <property type="entry name" value="Thi_S"/>
</dbReference>
<sequence>MKILLNGNIFEAKNQGLASILINFGEHIAISINGSVIPKKAWQEVELKEGDKIEVIELVGGG</sequence>
<dbReference type="PANTHER" id="PTHR34472:SF1">
    <property type="entry name" value="SULFUR CARRIER PROTEIN THIS"/>
    <property type="match status" value="1"/>
</dbReference>
<comment type="caution">
    <text evidence="1">The sequence shown here is derived from an EMBL/GenBank/DDBJ whole genome shotgun (WGS) entry which is preliminary data.</text>
</comment>
<keyword evidence="2" id="KW-1185">Reference proteome</keyword>